<feature type="region of interest" description="Disordered" evidence="1">
    <location>
        <begin position="1"/>
        <end position="33"/>
    </location>
</feature>
<evidence type="ECO:0000256" key="1">
    <source>
        <dbReference type="SAM" id="MobiDB-lite"/>
    </source>
</evidence>
<keyword evidence="3" id="KW-1185">Reference proteome</keyword>
<gene>
    <name evidence="2" type="ORF">BJ508DRAFT_307244</name>
</gene>
<sequence length="286" mass="32063">MANLTTTTTTTIAPVTASPTSNTLGRNDGIEGKPGARIYDHLDRRCPYCKSNSHSNKKYGFCDGCADELLWVEYWMSFRVGVTCEGLAEKPSVPEPRPHLSVHQNRSSMHPTAVSDSDSTCVSIFTPTKGKVQINHTRLEHSRIRSYLSENVSSHEQRAGNSTVSFVRESDNQSVWVGERLAGPLVADRTLRGGDIFFMRYLLSYARLHDYEEKEVDEWILRNIPEGFFVKGVIVSASGRRLVYVKSGGSMSRDVSAVVLEGDSWRMSLSAIWMWVSSWRSKVVFS</sequence>
<dbReference type="EMBL" id="ML119686">
    <property type="protein sequence ID" value="RPA80600.1"/>
    <property type="molecule type" value="Genomic_DNA"/>
</dbReference>
<reference evidence="2 3" key="1">
    <citation type="journal article" date="2018" name="Nat. Ecol. Evol.">
        <title>Pezizomycetes genomes reveal the molecular basis of ectomycorrhizal truffle lifestyle.</title>
        <authorList>
            <person name="Murat C."/>
            <person name="Payen T."/>
            <person name="Noel B."/>
            <person name="Kuo A."/>
            <person name="Morin E."/>
            <person name="Chen J."/>
            <person name="Kohler A."/>
            <person name="Krizsan K."/>
            <person name="Balestrini R."/>
            <person name="Da Silva C."/>
            <person name="Montanini B."/>
            <person name="Hainaut M."/>
            <person name="Levati E."/>
            <person name="Barry K.W."/>
            <person name="Belfiori B."/>
            <person name="Cichocki N."/>
            <person name="Clum A."/>
            <person name="Dockter R.B."/>
            <person name="Fauchery L."/>
            <person name="Guy J."/>
            <person name="Iotti M."/>
            <person name="Le Tacon F."/>
            <person name="Lindquist E.A."/>
            <person name="Lipzen A."/>
            <person name="Malagnac F."/>
            <person name="Mello A."/>
            <person name="Molinier V."/>
            <person name="Miyauchi S."/>
            <person name="Poulain J."/>
            <person name="Riccioni C."/>
            <person name="Rubini A."/>
            <person name="Sitrit Y."/>
            <person name="Splivallo R."/>
            <person name="Traeger S."/>
            <person name="Wang M."/>
            <person name="Zifcakova L."/>
            <person name="Wipf D."/>
            <person name="Zambonelli A."/>
            <person name="Paolocci F."/>
            <person name="Nowrousian M."/>
            <person name="Ottonello S."/>
            <person name="Baldrian P."/>
            <person name="Spatafora J.W."/>
            <person name="Henrissat B."/>
            <person name="Nagy L.G."/>
            <person name="Aury J.M."/>
            <person name="Wincker P."/>
            <person name="Grigoriev I.V."/>
            <person name="Bonfante P."/>
            <person name="Martin F.M."/>
        </authorList>
    </citation>
    <scope>NUCLEOTIDE SEQUENCE [LARGE SCALE GENOMIC DNA]</scope>
    <source>
        <strain evidence="2 3">RN42</strain>
    </source>
</reference>
<organism evidence="2 3">
    <name type="scientific">Ascobolus immersus RN42</name>
    <dbReference type="NCBI Taxonomy" id="1160509"/>
    <lineage>
        <taxon>Eukaryota</taxon>
        <taxon>Fungi</taxon>
        <taxon>Dikarya</taxon>
        <taxon>Ascomycota</taxon>
        <taxon>Pezizomycotina</taxon>
        <taxon>Pezizomycetes</taxon>
        <taxon>Pezizales</taxon>
        <taxon>Ascobolaceae</taxon>
        <taxon>Ascobolus</taxon>
    </lineage>
</organism>
<name>A0A3N4I8Z0_ASCIM</name>
<evidence type="ECO:0000313" key="2">
    <source>
        <dbReference type="EMBL" id="RPA80600.1"/>
    </source>
</evidence>
<evidence type="ECO:0000313" key="3">
    <source>
        <dbReference type="Proteomes" id="UP000275078"/>
    </source>
</evidence>
<protein>
    <submittedName>
        <fullName evidence="2">Uncharacterized protein</fullName>
    </submittedName>
</protein>
<dbReference type="Proteomes" id="UP000275078">
    <property type="component" value="Unassembled WGS sequence"/>
</dbReference>
<proteinExistence type="predicted"/>
<accession>A0A3N4I8Z0</accession>
<feature type="compositionally biased region" description="Low complexity" evidence="1">
    <location>
        <begin position="1"/>
        <end position="11"/>
    </location>
</feature>
<dbReference type="AlphaFoldDB" id="A0A3N4I8Z0"/>